<protein>
    <recommendedName>
        <fullName evidence="4">Cytochrome b561 domain-containing protein</fullName>
    </recommendedName>
</protein>
<comment type="caution">
    <text evidence="2">The sequence shown here is derived from an EMBL/GenBank/DDBJ whole genome shotgun (WGS) entry which is preliminary data.</text>
</comment>
<keyword evidence="1" id="KW-1133">Transmembrane helix</keyword>
<dbReference type="AlphaFoldDB" id="A0A2T4H074"/>
<feature type="transmembrane region" description="Helical" evidence="1">
    <location>
        <begin position="109"/>
        <end position="132"/>
    </location>
</feature>
<keyword evidence="1" id="KW-0472">Membrane</keyword>
<keyword evidence="3" id="KW-1185">Reference proteome</keyword>
<sequence>MSAITLVEIAEMIANVSRQEYVADFLKHQVSSLNSRETCWPQSGVSGLLYLLRANLSETQSWNNSYIEQGPYHFNSSGNTYTVDFAKKEYIVNGVDQDSYITLSYVHGLSMIIAFFLVYPIILLMESSTVLCDLINRPVAKITVQKWESALRILVFTPLVIAGLVTGILGMGSSDHFRTEHGVIGIITVVFAGFVSILFFFGCCFDNRLRRTARGMRWLQNIHYFDMFVCQVILMLSGFVLTDGFDDLSVMGLCYIQISTAWSVSLGMIAAFVWNSAMVLMTAQWFLVRRARPEPVSTGVPAGVKMWRFVRLWKKRDVREEQEMGSLSETCEARMESMD</sequence>
<keyword evidence="1" id="KW-0812">Transmembrane</keyword>
<feature type="transmembrane region" description="Helical" evidence="1">
    <location>
        <begin position="183"/>
        <end position="203"/>
    </location>
</feature>
<evidence type="ECO:0008006" key="4">
    <source>
        <dbReference type="Google" id="ProtNLM"/>
    </source>
</evidence>
<organism evidence="2 3">
    <name type="scientific">Fusarium culmorum</name>
    <dbReference type="NCBI Taxonomy" id="5516"/>
    <lineage>
        <taxon>Eukaryota</taxon>
        <taxon>Fungi</taxon>
        <taxon>Dikarya</taxon>
        <taxon>Ascomycota</taxon>
        <taxon>Pezizomycotina</taxon>
        <taxon>Sordariomycetes</taxon>
        <taxon>Hypocreomycetidae</taxon>
        <taxon>Hypocreales</taxon>
        <taxon>Nectriaceae</taxon>
        <taxon>Fusarium</taxon>
    </lineage>
</organism>
<proteinExistence type="predicted"/>
<feature type="transmembrane region" description="Helical" evidence="1">
    <location>
        <begin position="153"/>
        <end position="171"/>
    </location>
</feature>
<dbReference type="Proteomes" id="UP000241587">
    <property type="component" value="Unassembled WGS sequence"/>
</dbReference>
<feature type="transmembrane region" description="Helical" evidence="1">
    <location>
        <begin position="224"/>
        <end position="242"/>
    </location>
</feature>
<evidence type="ECO:0000256" key="1">
    <source>
        <dbReference type="SAM" id="Phobius"/>
    </source>
</evidence>
<accession>A0A2T4H074</accession>
<dbReference type="OMA" id="NCAMATM"/>
<evidence type="ECO:0000313" key="3">
    <source>
        <dbReference type="Proteomes" id="UP000241587"/>
    </source>
</evidence>
<dbReference type="OrthoDB" id="5148443at2759"/>
<feature type="transmembrane region" description="Helical" evidence="1">
    <location>
        <begin position="262"/>
        <end position="288"/>
    </location>
</feature>
<reference evidence="2 3" key="1">
    <citation type="submission" date="2018-02" db="EMBL/GenBank/DDBJ databases">
        <title>Fusarium culmorum secondary metabolites in fungal-bacterial-plant interactions.</title>
        <authorList>
            <person name="Schmidt R."/>
        </authorList>
    </citation>
    <scope>NUCLEOTIDE SEQUENCE [LARGE SCALE GENOMIC DNA]</scope>
    <source>
        <strain evidence="2 3">PV</strain>
    </source>
</reference>
<name>A0A2T4H074_FUSCU</name>
<dbReference type="EMBL" id="PVEM01000003">
    <property type="protein sequence ID" value="PTD09159.1"/>
    <property type="molecule type" value="Genomic_DNA"/>
</dbReference>
<evidence type="ECO:0000313" key="2">
    <source>
        <dbReference type="EMBL" id="PTD09159.1"/>
    </source>
</evidence>
<gene>
    <name evidence="2" type="ORF">FCULG_00007702</name>
</gene>